<evidence type="ECO:0000313" key="3">
    <source>
        <dbReference type="EMBL" id="KAJ5233088.1"/>
    </source>
</evidence>
<sequence length="174" mass="16277">MHFTTSTVAILAIAAGVSAGVSGKKNEPPVDHKKAASIHATGASTGTHPTATTGTHPIVTGGPSHHNNTGPHGTSSIVVTSTAVCKNGKCTPVATPTATGGAGSGSSGWGSGSNGSGSGSNGEGSGSSNGEGAGNTPASPSSTGFIPSNPGSKVSAPIAGALIGSAAYGLMFLA</sequence>
<dbReference type="EMBL" id="JAPQKS010000004">
    <property type="protein sequence ID" value="KAJ5233088.1"/>
    <property type="molecule type" value="Genomic_DNA"/>
</dbReference>
<keyword evidence="4" id="KW-1185">Reference proteome</keyword>
<protein>
    <submittedName>
        <fullName evidence="3">Uncharacterized protein</fullName>
    </submittedName>
</protein>
<evidence type="ECO:0000313" key="4">
    <source>
        <dbReference type="Proteomes" id="UP001150941"/>
    </source>
</evidence>
<feature type="signal peptide" evidence="2">
    <location>
        <begin position="1"/>
        <end position="19"/>
    </location>
</feature>
<feature type="compositionally biased region" description="Polar residues" evidence="1">
    <location>
        <begin position="65"/>
        <end position="75"/>
    </location>
</feature>
<feature type="compositionally biased region" description="Polar residues" evidence="1">
    <location>
        <begin position="136"/>
        <end position="148"/>
    </location>
</feature>
<dbReference type="AlphaFoldDB" id="A0A9W9P0F1"/>
<dbReference type="OrthoDB" id="4368971at2759"/>
<evidence type="ECO:0000256" key="2">
    <source>
        <dbReference type="SAM" id="SignalP"/>
    </source>
</evidence>
<organism evidence="3 4">
    <name type="scientific">Penicillium chermesinum</name>
    <dbReference type="NCBI Taxonomy" id="63820"/>
    <lineage>
        <taxon>Eukaryota</taxon>
        <taxon>Fungi</taxon>
        <taxon>Dikarya</taxon>
        <taxon>Ascomycota</taxon>
        <taxon>Pezizomycotina</taxon>
        <taxon>Eurotiomycetes</taxon>
        <taxon>Eurotiomycetidae</taxon>
        <taxon>Eurotiales</taxon>
        <taxon>Aspergillaceae</taxon>
        <taxon>Penicillium</taxon>
    </lineage>
</organism>
<accession>A0A9W9P0F1</accession>
<evidence type="ECO:0000256" key="1">
    <source>
        <dbReference type="SAM" id="MobiDB-lite"/>
    </source>
</evidence>
<feature type="compositionally biased region" description="Basic and acidic residues" evidence="1">
    <location>
        <begin position="24"/>
        <end position="34"/>
    </location>
</feature>
<feature type="compositionally biased region" description="Gly residues" evidence="1">
    <location>
        <begin position="100"/>
        <end position="133"/>
    </location>
</feature>
<feature type="region of interest" description="Disordered" evidence="1">
    <location>
        <begin position="96"/>
        <end position="148"/>
    </location>
</feature>
<feature type="chain" id="PRO_5040747258" evidence="2">
    <location>
        <begin position="20"/>
        <end position="174"/>
    </location>
</feature>
<reference evidence="3" key="1">
    <citation type="submission" date="2022-11" db="EMBL/GenBank/DDBJ databases">
        <authorList>
            <person name="Petersen C."/>
        </authorList>
    </citation>
    <scope>NUCLEOTIDE SEQUENCE</scope>
    <source>
        <strain evidence="3">IBT 19713</strain>
    </source>
</reference>
<reference evidence="3" key="2">
    <citation type="journal article" date="2023" name="IMA Fungus">
        <title>Comparative genomic study of the Penicillium genus elucidates a diverse pangenome and 15 lateral gene transfer events.</title>
        <authorList>
            <person name="Petersen C."/>
            <person name="Sorensen T."/>
            <person name="Nielsen M.R."/>
            <person name="Sondergaard T.E."/>
            <person name="Sorensen J.L."/>
            <person name="Fitzpatrick D.A."/>
            <person name="Frisvad J.C."/>
            <person name="Nielsen K.L."/>
        </authorList>
    </citation>
    <scope>NUCLEOTIDE SEQUENCE</scope>
    <source>
        <strain evidence="3">IBT 19713</strain>
    </source>
</reference>
<name>A0A9W9P0F1_9EURO</name>
<comment type="caution">
    <text evidence="3">The sequence shown here is derived from an EMBL/GenBank/DDBJ whole genome shotgun (WGS) entry which is preliminary data.</text>
</comment>
<feature type="region of interest" description="Disordered" evidence="1">
    <location>
        <begin position="20"/>
        <end position="75"/>
    </location>
</feature>
<gene>
    <name evidence="3" type="ORF">N7468_006044</name>
</gene>
<dbReference type="RefSeq" id="XP_058331080.1">
    <property type="nucleotide sequence ID" value="XM_058475340.1"/>
</dbReference>
<feature type="compositionally biased region" description="Low complexity" evidence="1">
    <location>
        <begin position="39"/>
        <end position="57"/>
    </location>
</feature>
<keyword evidence="2" id="KW-0732">Signal</keyword>
<dbReference type="Proteomes" id="UP001150941">
    <property type="component" value="Unassembled WGS sequence"/>
</dbReference>
<dbReference type="GeneID" id="83202643"/>
<proteinExistence type="predicted"/>